<keyword evidence="5" id="KW-0804">Transcription</keyword>
<dbReference type="SMART" id="SM00389">
    <property type="entry name" value="HOX"/>
    <property type="match status" value="1"/>
</dbReference>
<feature type="region of interest" description="Disordered" evidence="8">
    <location>
        <begin position="1"/>
        <end position="92"/>
    </location>
</feature>
<dbReference type="Pfam" id="PF02946">
    <property type="entry name" value="GTF2I"/>
    <property type="match status" value="1"/>
</dbReference>
<dbReference type="GO" id="GO:0005634">
    <property type="term" value="C:nucleus"/>
    <property type="evidence" value="ECO:0007669"/>
    <property type="project" value="UniProtKB-SubCell"/>
</dbReference>
<feature type="domain" description="Homeobox" evidence="9">
    <location>
        <begin position="109"/>
        <end position="170"/>
    </location>
</feature>
<sequence length="422" mass="47596">MWRRETEKKTLDSTEQQPCKTEIKEENQEHLMEENPEPDLIDQDYKIEMKEENPDPDYIDPSISGIQEENQDPDPRSSDPAGPSDHQLHRSSEDDSCLNFALSWELCGTMGQRARTVITEEQREILKSFFQEGMASVGSPLIPAAAEATGLAPVVIENWIGNHRRSLKSPTDPRPLKPKLHTRNLSAYNLFCRDLLRNKGRLKDIKPKWSSLGEEQRNIYYEEAAALKAEGKTQHLSPEMRALKVKKHLKQLKLEVSSLEALGVETAVISFDRHKTNLEVHEICSKGASAFLESMDIANSFALHFKAFSPPVSSTKEPVDVLVKRVQEVFNQKYKEAGGVGRLPYQSLLNQSVTIHAAGLPNGLTLKKPSFYGRKQLEEILKAAEQISFQIDSGVETQPVEEMLEAMCENGNGRHKDLLPKM</sequence>
<feature type="compositionally biased region" description="Basic and acidic residues" evidence="8">
    <location>
        <begin position="21"/>
        <end position="33"/>
    </location>
</feature>
<evidence type="ECO:0000256" key="1">
    <source>
        <dbReference type="ARBA" id="ARBA00004123"/>
    </source>
</evidence>
<dbReference type="CDD" id="cd00084">
    <property type="entry name" value="HMG-box_SF"/>
    <property type="match status" value="1"/>
</dbReference>
<dbReference type="OrthoDB" id="10072451at2759"/>
<comment type="subcellular location">
    <subcellularLocation>
        <location evidence="1 7">Nucleus</location>
    </subcellularLocation>
</comment>
<evidence type="ECO:0000256" key="7">
    <source>
        <dbReference type="PROSITE-ProRule" id="PRU00108"/>
    </source>
</evidence>
<dbReference type="SUPFAM" id="SSF46689">
    <property type="entry name" value="Homeodomain-like"/>
    <property type="match status" value="1"/>
</dbReference>
<dbReference type="SUPFAM" id="SSF117773">
    <property type="entry name" value="GTF2I-like repeat"/>
    <property type="match status" value="1"/>
</dbReference>
<dbReference type="AlphaFoldDB" id="A0A6G1Q7S1"/>
<evidence type="ECO:0000256" key="8">
    <source>
        <dbReference type="SAM" id="MobiDB-lite"/>
    </source>
</evidence>
<keyword evidence="2" id="KW-0677">Repeat</keyword>
<dbReference type="InterPro" id="IPR004212">
    <property type="entry name" value="GTF2I"/>
</dbReference>
<keyword evidence="6 7" id="KW-0539">Nucleus</keyword>
<protein>
    <submittedName>
        <fullName evidence="10">General transcription factor II-I repeat domain-containing protein 1</fullName>
    </submittedName>
</protein>
<evidence type="ECO:0000256" key="2">
    <source>
        <dbReference type="ARBA" id="ARBA00022737"/>
    </source>
</evidence>
<evidence type="ECO:0000256" key="5">
    <source>
        <dbReference type="ARBA" id="ARBA00023163"/>
    </source>
</evidence>
<accession>A0A6G1Q7S1</accession>
<reference evidence="11" key="2">
    <citation type="submission" date="2019-02" db="EMBL/GenBank/DDBJ databases">
        <title>Opniocepnalus argus Var Kimnra genome.</title>
        <authorList>
            <person name="Zhou C."/>
            <person name="Xiao S."/>
        </authorList>
    </citation>
    <scope>NUCLEOTIDE SEQUENCE [LARGE SCALE GENOMIC DNA]</scope>
</reference>
<proteinExistence type="predicted"/>
<keyword evidence="7" id="KW-0371">Homeobox</keyword>
<dbReference type="GO" id="GO:0003677">
    <property type="term" value="F:DNA binding"/>
    <property type="evidence" value="ECO:0007669"/>
    <property type="project" value="UniProtKB-UniRule"/>
</dbReference>
<keyword evidence="3" id="KW-0805">Transcription regulation</keyword>
<reference evidence="10 11" key="1">
    <citation type="submission" date="2019-02" db="EMBL/GenBank/DDBJ databases">
        <title>Opniocepnalus argus genome.</title>
        <authorList>
            <person name="Zhou C."/>
            <person name="Xiao S."/>
        </authorList>
    </citation>
    <scope>NUCLEOTIDE SEQUENCE [LARGE SCALE GENOMIC DNA]</scope>
    <source>
        <strain evidence="10">OARG1902GOOAL</strain>
        <tissue evidence="10">Muscle</tissue>
    </source>
</reference>
<evidence type="ECO:0000313" key="11">
    <source>
        <dbReference type="Proteomes" id="UP000503349"/>
    </source>
</evidence>
<keyword evidence="4 7" id="KW-0238">DNA-binding</keyword>
<dbReference type="PROSITE" id="PS50071">
    <property type="entry name" value="HOMEOBOX_2"/>
    <property type="match status" value="1"/>
</dbReference>
<keyword evidence="11" id="KW-1185">Reference proteome</keyword>
<dbReference type="Gene3D" id="1.10.10.60">
    <property type="entry name" value="Homeodomain-like"/>
    <property type="match status" value="1"/>
</dbReference>
<dbReference type="InterPro" id="IPR036910">
    <property type="entry name" value="HMG_box_dom_sf"/>
</dbReference>
<dbReference type="InterPro" id="IPR001356">
    <property type="entry name" value="HD"/>
</dbReference>
<feature type="DNA-binding region" description="Homeobox" evidence="7">
    <location>
        <begin position="111"/>
        <end position="171"/>
    </location>
</feature>
<evidence type="ECO:0000256" key="4">
    <source>
        <dbReference type="ARBA" id="ARBA00023125"/>
    </source>
</evidence>
<feature type="compositionally biased region" description="Basic and acidic residues" evidence="8">
    <location>
        <begin position="1"/>
        <end position="12"/>
    </location>
</feature>
<feature type="compositionally biased region" description="Basic and acidic residues" evidence="8">
    <location>
        <begin position="43"/>
        <end position="53"/>
    </location>
</feature>
<dbReference type="InterPro" id="IPR036647">
    <property type="entry name" value="GTF2I-like_rpt_sf"/>
</dbReference>
<dbReference type="Gene3D" id="1.10.30.10">
    <property type="entry name" value="High mobility group box domain"/>
    <property type="match status" value="1"/>
</dbReference>
<evidence type="ECO:0000259" key="9">
    <source>
        <dbReference type="PROSITE" id="PS50071"/>
    </source>
</evidence>
<dbReference type="EMBL" id="CM015724">
    <property type="protein sequence ID" value="KAF3698373.1"/>
    <property type="molecule type" value="Genomic_DNA"/>
</dbReference>
<organism evidence="10 11">
    <name type="scientific">Channa argus</name>
    <name type="common">Northern snakehead</name>
    <name type="synonym">Ophicephalus argus</name>
    <dbReference type="NCBI Taxonomy" id="215402"/>
    <lineage>
        <taxon>Eukaryota</taxon>
        <taxon>Metazoa</taxon>
        <taxon>Chordata</taxon>
        <taxon>Craniata</taxon>
        <taxon>Vertebrata</taxon>
        <taxon>Euteleostomi</taxon>
        <taxon>Actinopterygii</taxon>
        <taxon>Neopterygii</taxon>
        <taxon>Teleostei</taxon>
        <taxon>Neoteleostei</taxon>
        <taxon>Acanthomorphata</taxon>
        <taxon>Anabantaria</taxon>
        <taxon>Anabantiformes</taxon>
        <taxon>Channoidei</taxon>
        <taxon>Channidae</taxon>
        <taxon>Channa</taxon>
    </lineage>
</organism>
<dbReference type="SUPFAM" id="SSF47095">
    <property type="entry name" value="HMG-box"/>
    <property type="match status" value="1"/>
</dbReference>
<evidence type="ECO:0000313" key="10">
    <source>
        <dbReference type="EMBL" id="KAF3698373.1"/>
    </source>
</evidence>
<evidence type="ECO:0000256" key="3">
    <source>
        <dbReference type="ARBA" id="ARBA00023015"/>
    </source>
</evidence>
<gene>
    <name evidence="10" type="ORF">EXN66_Car014054</name>
</gene>
<dbReference type="CDD" id="cd00086">
    <property type="entry name" value="homeodomain"/>
    <property type="match status" value="1"/>
</dbReference>
<dbReference type="Gene3D" id="3.90.1460.10">
    <property type="entry name" value="GTF2I-like"/>
    <property type="match status" value="1"/>
</dbReference>
<dbReference type="InterPro" id="IPR009057">
    <property type="entry name" value="Homeodomain-like_sf"/>
</dbReference>
<name>A0A6G1Q7S1_CHAAH</name>
<dbReference type="Proteomes" id="UP000503349">
    <property type="component" value="Chromosome 13"/>
</dbReference>
<dbReference type="PROSITE" id="PS51139">
    <property type="entry name" value="GTF2I"/>
    <property type="match status" value="1"/>
</dbReference>
<evidence type="ECO:0000256" key="6">
    <source>
        <dbReference type="ARBA" id="ARBA00023242"/>
    </source>
</evidence>